<proteinExistence type="predicted"/>
<dbReference type="GO" id="GO:0006270">
    <property type="term" value="P:DNA replication initiation"/>
    <property type="evidence" value="ECO:0007669"/>
    <property type="project" value="InterPro"/>
</dbReference>
<name>A0AAV4YF93_CAEEX</name>
<dbReference type="GO" id="GO:0003697">
    <property type="term" value="F:single-stranded DNA binding"/>
    <property type="evidence" value="ECO:0007669"/>
    <property type="project" value="InterPro"/>
</dbReference>
<dbReference type="AlphaFoldDB" id="A0AAV4YF93"/>
<feature type="domain" description="Replication factor Mcm10 C-terminal" evidence="1">
    <location>
        <begin position="1"/>
        <end position="317"/>
    </location>
</feature>
<comment type="caution">
    <text evidence="2">The sequence shown here is derived from an EMBL/GenBank/DDBJ whole genome shotgun (WGS) entry which is preliminary data.</text>
</comment>
<protein>
    <submittedName>
        <fullName evidence="2">Protein MCM10 homolog</fullName>
    </submittedName>
</protein>
<dbReference type="Pfam" id="PF09332">
    <property type="entry name" value="Mcm10"/>
    <property type="match status" value="1"/>
</dbReference>
<reference evidence="2 3" key="1">
    <citation type="submission" date="2021-06" db="EMBL/GenBank/DDBJ databases">
        <title>Caerostris extrusa draft genome.</title>
        <authorList>
            <person name="Kono N."/>
            <person name="Arakawa K."/>
        </authorList>
    </citation>
    <scope>NUCLEOTIDE SEQUENCE [LARGE SCALE GENOMIC DNA]</scope>
</reference>
<gene>
    <name evidence="2" type="primary">Mcm10</name>
    <name evidence="2" type="ORF">CEXT_146091</name>
</gene>
<dbReference type="Proteomes" id="UP001054945">
    <property type="component" value="Unassembled WGS sequence"/>
</dbReference>
<accession>A0AAV4YF93</accession>
<dbReference type="InterPro" id="IPR040184">
    <property type="entry name" value="Mcm10"/>
</dbReference>
<dbReference type="InterPro" id="IPR015411">
    <property type="entry name" value="Rep_factor_Mcm10_C"/>
</dbReference>
<dbReference type="Pfam" id="PF24863">
    <property type="entry name" value="zf-CCCH_Mcm10"/>
    <property type="match status" value="1"/>
</dbReference>
<keyword evidence="3" id="KW-1185">Reference proteome</keyword>
<dbReference type="PANTHER" id="PTHR13454">
    <property type="entry name" value="PROTEIN MCM10 HOMOLOG"/>
    <property type="match status" value="1"/>
</dbReference>
<sequence>MKTSSQKKSSSQIKCKDKLILSNLGLKRKAEAVEAEEKEKSVKKLAEIHGPDIMKTVQANSEFLNNKLIVPTAGSRNLLHHLVKDKSKQENGIEVNLDFISPKRNNAQDLAKLKAIQLIKQKGPLKGKDPNSTKVSVDSANKVKVVLDRCLEVEKDPAKVEKSTVVTSQLGSIDMNSEKVKEILKRKSSHAYEVEMAEMEKEAAYFNTLEKKERMEEKMASITEIVCDVCKYTAHTASDNCKNEQHPLKCHKALKRFFACKDCKARTFAFTKFPTNVCRLCKGSSFERTSMMKQRKGPKLDSENLNIRGDENKFLDSQGSLKF</sequence>
<evidence type="ECO:0000313" key="2">
    <source>
        <dbReference type="EMBL" id="GIZ04852.1"/>
    </source>
</evidence>
<evidence type="ECO:0000259" key="1">
    <source>
        <dbReference type="SMART" id="SM01280"/>
    </source>
</evidence>
<organism evidence="2 3">
    <name type="scientific">Caerostris extrusa</name>
    <name type="common">Bark spider</name>
    <name type="synonym">Caerostris bankana</name>
    <dbReference type="NCBI Taxonomy" id="172846"/>
    <lineage>
        <taxon>Eukaryota</taxon>
        <taxon>Metazoa</taxon>
        <taxon>Ecdysozoa</taxon>
        <taxon>Arthropoda</taxon>
        <taxon>Chelicerata</taxon>
        <taxon>Arachnida</taxon>
        <taxon>Araneae</taxon>
        <taxon>Araneomorphae</taxon>
        <taxon>Entelegynae</taxon>
        <taxon>Araneoidea</taxon>
        <taxon>Araneidae</taxon>
        <taxon>Caerostris</taxon>
    </lineage>
</organism>
<dbReference type="EMBL" id="BPLR01019154">
    <property type="protein sequence ID" value="GIZ04852.1"/>
    <property type="molecule type" value="Genomic_DNA"/>
</dbReference>
<dbReference type="GO" id="GO:0003688">
    <property type="term" value="F:DNA replication origin binding"/>
    <property type="evidence" value="ECO:0007669"/>
    <property type="project" value="TreeGrafter"/>
</dbReference>
<dbReference type="InterPro" id="IPR056791">
    <property type="entry name" value="Znf_Mcm10_C"/>
</dbReference>
<dbReference type="SMART" id="SM01280">
    <property type="entry name" value="Mcm10"/>
    <property type="match status" value="1"/>
</dbReference>
<dbReference type="PANTHER" id="PTHR13454:SF11">
    <property type="entry name" value="PROTEIN MCM10 HOMOLOG"/>
    <property type="match status" value="1"/>
</dbReference>
<dbReference type="GO" id="GO:0043596">
    <property type="term" value="C:nuclear replication fork"/>
    <property type="evidence" value="ECO:0007669"/>
    <property type="project" value="TreeGrafter"/>
</dbReference>
<evidence type="ECO:0000313" key="3">
    <source>
        <dbReference type="Proteomes" id="UP001054945"/>
    </source>
</evidence>